<sequence length="386" mass="44317">MGWRKKLSQSIHKNITPQQTVKMPTELEELVEFLHHGNTQIRQIAVENLVGFSTAQPSLFKHQNLEPCKDMKLLVRDYPPIAKNVLTILVNISSDEEVLKYLAEDDQFLEVLYSRITNAKEENADEMAMLLANLTKHDHLKTLLTLKRDIPKPLSTSPFAIDQLLDLFVKGQEGSYNEKANFDYLCYVFADISKYEEGRKHFLTPREEDENIIPLTKLIVFTEHKSTIRRRGVASTIKNAAFDTDAHAKMLSTDETEGGLNILPYLLLPLMGPEEYDDKDMDTMPEELQLLPPDKTREPETDIQIIHLETLLLLTTTREGRDFMREKNVYAVIRELHMHTESPDVQEACDRVVQIIARDEEGEGEEPPQPPKVQEIDDEDELVEVA</sequence>
<dbReference type="PANTHER" id="PTHR13387">
    <property type="entry name" value="PROTEIN HGH1 HOMOLOG"/>
    <property type="match status" value="1"/>
</dbReference>
<dbReference type="AlphaFoldDB" id="A0AB74K4G2"/>
<gene>
    <name evidence="6" type="ORF">D6D12_01805</name>
</gene>
<dbReference type="Proteomes" id="UP000310374">
    <property type="component" value="Unassembled WGS sequence"/>
</dbReference>
<accession>A0AB74K4G2</accession>
<dbReference type="Pfam" id="PF04064">
    <property type="entry name" value="DUF384"/>
    <property type="match status" value="1"/>
</dbReference>
<dbReference type="InterPro" id="IPR011989">
    <property type="entry name" value="ARM-like"/>
</dbReference>
<dbReference type="SUPFAM" id="SSF48371">
    <property type="entry name" value="ARM repeat"/>
    <property type="match status" value="1"/>
</dbReference>
<dbReference type="PANTHER" id="PTHR13387:SF9">
    <property type="entry name" value="PROTEIN HGH1 HOMOLOG"/>
    <property type="match status" value="1"/>
</dbReference>
<dbReference type="InterPro" id="IPR039717">
    <property type="entry name" value="Hgh1"/>
</dbReference>
<protein>
    <recommendedName>
        <fullName evidence="2">Protein HGH1 homolog</fullName>
    </recommendedName>
</protein>
<proteinExistence type="inferred from homology"/>
<comment type="similarity">
    <text evidence="1">Belongs to the HGH1 family.</text>
</comment>
<dbReference type="Pfam" id="PF04063">
    <property type="entry name" value="DUF383"/>
    <property type="match status" value="1"/>
</dbReference>
<evidence type="ECO:0000259" key="4">
    <source>
        <dbReference type="Pfam" id="PF04063"/>
    </source>
</evidence>
<dbReference type="Gene3D" id="1.25.10.10">
    <property type="entry name" value="Leucine-rich Repeat Variant"/>
    <property type="match status" value="1"/>
</dbReference>
<name>A0AB74K4G2_AURPU</name>
<evidence type="ECO:0000313" key="7">
    <source>
        <dbReference type="Proteomes" id="UP000310374"/>
    </source>
</evidence>
<feature type="domain" description="Protein HGH1 C-terminal" evidence="5">
    <location>
        <begin position="310"/>
        <end position="364"/>
    </location>
</feature>
<evidence type="ECO:0000259" key="5">
    <source>
        <dbReference type="Pfam" id="PF04064"/>
    </source>
</evidence>
<evidence type="ECO:0000256" key="3">
    <source>
        <dbReference type="SAM" id="MobiDB-lite"/>
    </source>
</evidence>
<reference evidence="6 7" key="1">
    <citation type="submission" date="2018-10" db="EMBL/GenBank/DDBJ databases">
        <title>Fifty Aureobasidium pullulans genomes reveal a recombining polyextremotolerant generalist.</title>
        <authorList>
            <person name="Gostincar C."/>
            <person name="Turk M."/>
            <person name="Zajc J."/>
            <person name="Gunde-Cimerman N."/>
        </authorList>
    </citation>
    <scope>NUCLEOTIDE SEQUENCE [LARGE SCALE GENOMIC DNA]</scope>
    <source>
        <strain evidence="6 7">EXF-10081</strain>
    </source>
</reference>
<feature type="compositionally biased region" description="Acidic residues" evidence="3">
    <location>
        <begin position="376"/>
        <end position="386"/>
    </location>
</feature>
<feature type="region of interest" description="Disordered" evidence="3">
    <location>
        <begin position="359"/>
        <end position="386"/>
    </location>
</feature>
<dbReference type="InterPro" id="IPR007205">
    <property type="entry name" value="Protein_HGH1_N"/>
</dbReference>
<dbReference type="EMBL" id="QZAT01000012">
    <property type="protein sequence ID" value="THX32965.1"/>
    <property type="molecule type" value="Genomic_DNA"/>
</dbReference>
<organism evidence="6 7">
    <name type="scientific">Aureobasidium pullulans</name>
    <name type="common">Black yeast</name>
    <name type="synonym">Pullularia pullulans</name>
    <dbReference type="NCBI Taxonomy" id="5580"/>
    <lineage>
        <taxon>Eukaryota</taxon>
        <taxon>Fungi</taxon>
        <taxon>Dikarya</taxon>
        <taxon>Ascomycota</taxon>
        <taxon>Pezizomycotina</taxon>
        <taxon>Dothideomycetes</taxon>
        <taxon>Dothideomycetidae</taxon>
        <taxon>Dothideales</taxon>
        <taxon>Saccotheciaceae</taxon>
        <taxon>Aureobasidium</taxon>
    </lineage>
</organism>
<comment type="caution">
    <text evidence="6">The sequence shown here is derived from an EMBL/GenBank/DDBJ whole genome shotgun (WGS) entry which is preliminary data.</text>
</comment>
<evidence type="ECO:0000256" key="1">
    <source>
        <dbReference type="ARBA" id="ARBA00006712"/>
    </source>
</evidence>
<dbReference type="InterPro" id="IPR007206">
    <property type="entry name" value="Protein_HGH1_C"/>
</dbReference>
<evidence type="ECO:0000256" key="2">
    <source>
        <dbReference type="ARBA" id="ARBA00014076"/>
    </source>
</evidence>
<dbReference type="InterPro" id="IPR016024">
    <property type="entry name" value="ARM-type_fold"/>
</dbReference>
<feature type="domain" description="Protein HGH1 N-terminal" evidence="4">
    <location>
        <begin position="116"/>
        <end position="303"/>
    </location>
</feature>
<evidence type="ECO:0000313" key="6">
    <source>
        <dbReference type="EMBL" id="THX32965.1"/>
    </source>
</evidence>